<keyword evidence="2" id="KW-1185">Reference proteome</keyword>
<dbReference type="EMBL" id="KZ084155">
    <property type="protein sequence ID" value="OSC97210.1"/>
    <property type="molecule type" value="Genomic_DNA"/>
</dbReference>
<name>A0A1Y2IA03_TRAC3</name>
<organism evidence="1 2">
    <name type="scientific">Trametes coccinea (strain BRFM310)</name>
    <name type="common">Pycnoporus coccineus</name>
    <dbReference type="NCBI Taxonomy" id="1353009"/>
    <lineage>
        <taxon>Eukaryota</taxon>
        <taxon>Fungi</taxon>
        <taxon>Dikarya</taxon>
        <taxon>Basidiomycota</taxon>
        <taxon>Agaricomycotina</taxon>
        <taxon>Agaricomycetes</taxon>
        <taxon>Polyporales</taxon>
        <taxon>Polyporaceae</taxon>
        <taxon>Trametes</taxon>
    </lineage>
</organism>
<gene>
    <name evidence="1" type="ORF">PYCCODRAFT_1185512</name>
</gene>
<dbReference type="AlphaFoldDB" id="A0A1Y2IA03"/>
<proteinExistence type="predicted"/>
<evidence type="ECO:0000313" key="1">
    <source>
        <dbReference type="EMBL" id="OSC97210.1"/>
    </source>
</evidence>
<protein>
    <submittedName>
        <fullName evidence="1">Uncharacterized protein</fullName>
    </submittedName>
</protein>
<dbReference type="Proteomes" id="UP000193067">
    <property type="component" value="Unassembled WGS sequence"/>
</dbReference>
<reference evidence="1 2" key="1">
    <citation type="journal article" date="2015" name="Biotechnol. Biofuels">
        <title>Enhanced degradation of softwood versus hardwood by the white-rot fungus Pycnoporus coccineus.</title>
        <authorList>
            <person name="Couturier M."/>
            <person name="Navarro D."/>
            <person name="Chevret D."/>
            <person name="Henrissat B."/>
            <person name="Piumi F."/>
            <person name="Ruiz-Duenas F.J."/>
            <person name="Martinez A.T."/>
            <person name="Grigoriev I.V."/>
            <person name="Riley R."/>
            <person name="Lipzen A."/>
            <person name="Berrin J.G."/>
            <person name="Master E.R."/>
            <person name="Rosso M.N."/>
        </authorList>
    </citation>
    <scope>NUCLEOTIDE SEQUENCE [LARGE SCALE GENOMIC DNA]</scope>
    <source>
        <strain evidence="1 2">BRFM310</strain>
    </source>
</reference>
<dbReference type="OrthoDB" id="3261439at2759"/>
<sequence length="195" mass="21106">MEAPKPAMTTASQPQAVQMSVMNPPARQSTQHTEECQHKRGLAARLRGGGAARDCFLGAIECFLCFECCKVSLYLYCMLGSFPTPNPRTAASVPPTSSAARARCAVNSLRRRPGRAMLCGHEPHGAPYYMHRLSKALCFGPCIIDEAPRAGVCSVHLTDGLICFHDHEALESGEAGVTHVRHIQRASQVVEAFEA</sequence>
<accession>A0A1Y2IA03</accession>
<evidence type="ECO:0000313" key="2">
    <source>
        <dbReference type="Proteomes" id="UP000193067"/>
    </source>
</evidence>